<dbReference type="InterPro" id="IPR014030">
    <property type="entry name" value="Ketoacyl_synth_N"/>
</dbReference>
<protein>
    <recommendedName>
        <fullName evidence="3">Ketosynthase family 3 (KS3) domain-containing protein</fullName>
    </recommendedName>
</protein>
<evidence type="ECO:0000256" key="1">
    <source>
        <dbReference type="ARBA" id="ARBA00022679"/>
    </source>
</evidence>
<dbReference type="EMBL" id="JAZDUA010000458">
    <property type="protein sequence ID" value="KAK7792287.1"/>
    <property type="molecule type" value="Genomic_DNA"/>
</dbReference>
<dbReference type="InterPro" id="IPR050091">
    <property type="entry name" value="PKS_NRPS_Biosynth_Enz"/>
</dbReference>
<reference evidence="4 5" key="1">
    <citation type="submission" date="2024-03" db="EMBL/GenBank/DDBJ databases">
        <title>The genome assembly and annotation of the cricket Gryllus longicercus Weissman &amp; Gray.</title>
        <authorList>
            <person name="Szrajer S."/>
            <person name="Gray D."/>
            <person name="Ylla G."/>
        </authorList>
    </citation>
    <scope>NUCLEOTIDE SEQUENCE [LARGE SCALE GENOMIC DNA]</scope>
    <source>
        <strain evidence="4">DAG 2021-001</strain>
        <tissue evidence="4">Whole body minus gut</tissue>
    </source>
</reference>
<accession>A0AAN9V862</accession>
<dbReference type="Pfam" id="PF02801">
    <property type="entry name" value="Ketoacyl-synt_C"/>
    <property type="match status" value="1"/>
</dbReference>
<dbReference type="InterPro" id="IPR020841">
    <property type="entry name" value="PKS_Beta-ketoAc_synthase_dom"/>
</dbReference>
<dbReference type="PANTHER" id="PTHR43775">
    <property type="entry name" value="FATTY ACID SYNTHASE"/>
    <property type="match status" value="1"/>
</dbReference>
<dbReference type="InterPro" id="IPR016039">
    <property type="entry name" value="Thiolase-like"/>
</dbReference>
<dbReference type="Pfam" id="PF00109">
    <property type="entry name" value="ketoacyl-synt"/>
    <property type="match status" value="1"/>
</dbReference>
<comment type="similarity">
    <text evidence="2">Belongs to the thiolase-like superfamily. Beta-ketoacyl-ACP synthases family.</text>
</comment>
<dbReference type="InterPro" id="IPR018201">
    <property type="entry name" value="Ketoacyl_synth_AS"/>
</dbReference>
<comment type="caution">
    <text evidence="4">The sequence shown here is derived from an EMBL/GenBank/DDBJ whole genome shotgun (WGS) entry which is preliminary data.</text>
</comment>
<dbReference type="PROSITE" id="PS00606">
    <property type="entry name" value="KS3_1"/>
    <property type="match status" value="1"/>
</dbReference>
<dbReference type="Gene3D" id="3.40.47.10">
    <property type="match status" value="1"/>
</dbReference>
<dbReference type="CDD" id="cd00833">
    <property type="entry name" value="PKS"/>
    <property type="match status" value="1"/>
</dbReference>
<dbReference type="InterPro" id="IPR014031">
    <property type="entry name" value="Ketoacyl_synth_C"/>
</dbReference>
<sequence length="329" mass="35907">MGGARGELSFRTQVVISGIAGRFPECDDVQALREALLRGADLLTADDRRWSIDHPEIPPRSGKINGLEKFDASFFSVHFKQAHTMDPQCRLLLERAYEAIVDAGVNPRSLRGKKVGVYVGVCFSESEKTWFYEKLQLSGFGITGCCRAMLANRISYWLGVKGPSFAVDTACSSSMFALKEAYDAIQSGQVECALVGGTNLVLHPYVSLQFMRLGVLSKEGMCRPMDEDANGYTRSEAIAAVFLQRANDARRVYATVVNAAVNCDGYKEQGITYPSGQAQAELMRDTCRDAGVDPGSLAYVEAHATGTRVGDPEELAALDMIYSVEPGRK</sequence>
<evidence type="ECO:0000259" key="3">
    <source>
        <dbReference type="PROSITE" id="PS52004"/>
    </source>
</evidence>
<keyword evidence="5" id="KW-1185">Reference proteome</keyword>
<dbReference type="SMART" id="SM00825">
    <property type="entry name" value="PKS_KS"/>
    <property type="match status" value="1"/>
</dbReference>
<feature type="domain" description="Ketosynthase family 3 (KS3)" evidence="3">
    <location>
        <begin position="11"/>
        <end position="329"/>
    </location>
</feature>
<dbReference type="GO" id="GO:0004312">
    <property type="term" value="F:fatty acid synthase activity"/>
    <property type="evidence" value="ECO:0007669"/>
    <property type="project" value="TreeGrafter"/>
</dbReference>
<dbReference type="AlphaFoldDB" id="A0AAN9V862"/>
<evidence type="ECO:0000256" key="2">
    <source>
        <dbReference type="RuleBase" id="RU003694"/>
    </source>
</evidence>
<proteinExistence type="inferred from homology"/>
<organism evidence="4 5">
    <name type="scientific">Gryllus longicercus</name>
    <dbReference type="NCBI Taxonomy" id="2509291"/>
    <lineage>
        <taxon>Eukaryota</taxon>
        <taxon>Metazoa</taxon>
        <taxon>Ecdysozoa</taxon>
        <taxon>Arthropoda</taxon>
        <taxon>Hexapoda</taxon>
        <taxon>Insecta</taxon>
        <taxon>Pterygota</taxon>
        <taxon>Neoptera</taxon>
        <taxon>Polyneoptera</taxon>
        <taxon>Orthoptera</taxon>
        <taxon>Ensifera</taxon>
        <taxon>Gryllidea</taxon>
        <taxon>Grylloidea</taxon>
        <taxon>Gryllidae</taxon>
        <taxon>Gryllinae</taxon>
        <taxon>Gryllus</taxon>
    </lineage>
</organism>
<dbReference type="PANTHER" id="PTHR43775:SF23">
    <property type="entry name" value="FATTY ACID SYNTHASE 3"/>
    <property type="match status" value="1"/>
</dbReference>
<name>A0AAN9V862_9ORTH</name>
<keyword evidence="1 2" id="KW-0808">Transferase</keyword>
<dbReference type="PROSITE" id="PS52004">
    <property type="entry name" value="KS3_2"/>
    <property type="match status" value="1"/>
</dbReference>
<dbReference type="GO" id="GO:0004315">
    <property type="term" value="F:3-oxoacyl-[acyl-carrier-protein] synthase activity"/>
    <property type="evidence" value="ECO:0007669"/>
    <property type="project" value="InterPro"/>
</dbReference>
<evidence type="ECO:0000313" key="5">
    <source>
        <dbReference type="Proteomes" id="UP001378592"/>
    </source>
</evidence>
<gene>
    <name evidence="4" type="ORF">R5R35_011034</name>
</gene>
<dbReference type="GO" id="GO:0006633">
    <property type="term" value="P:fatty acid biosynthetic process"/>
    <property type="evidence" value="ECO:0007669"/>
    <property type="project" value="InterPro"/>
</dbReference>
<evidence type="ECO:0000313" key="4">
    <source>
        <dbReference type="EMBL" id="KAK7792287.1"/>
    </source>
</evidence>
<dbReference type="Proteomes" id="UP001378592">
    <property type="component" value="Unassembled WGS sequence"/>
</dbReference>
<dbReference type="SUPFAM" id="SSF53901">
    <property type="entry name" value="Thiolase-like"/>
    <property type="match status" value="1"/>
</dbReference>